<feature type="domain" description="SAC" evidence="2">
    <location>
        <begin position="223"/>
        <end position="565"/>
    </location>
</feature>
<evidence type="ECO:0000313" key="4">
    <source>
        <dbReference type="Proteomes" id="UP000215902"/>
    </source>
</evidence>
<proteinExistence type="predicted"/>
<evidence type="ECO:0000259" key="2">
    <source>
        <dbReference type="PROSITE" id="PS50275"/>
    </source>
</evidence>
<feature type="region of interest" description="Disordered" evidence="1">
    <location>
        <begin position="994"/>
        <end position="1013"/>
    </location>
</feature>
<sequence length="1054" mass="116666">MAARLRAQPSPTPPTSVSPASMLADSTPSGGRSPELPPMMEVFQTKENYILLTGDNIAIVCSRIRPGLSAYPGSGRDCLAQYAGAVCLGCCEALLGKLRYDDSDEFHLLLVTKSEFVMHYPTGGTVRRIAKVASLPLTSAEPVDLCLETCRIHPSRNQAEHQQPSQQPQQQRILGVMDEAPKVFTKAFQHLRTAATENMSNLKRRGDLTVGKERVTRKIADEVARLFCDGCYFSPDGADLTSTLQQQNSDSYESDEPPCRRCKREFFWNQTMLADLVEEADKGNSNAAAVIMPVIQGYIDSMNIILGPSERRDPVNVSLSLISRRCKHRAGTRFQKRGVDENGHVANYVVTEQLVQVHHETSPHFVSFVQLRGSVPLFWSQSGLRYKPPPKLERSEQENQTALNSHFYRLISEFGRLIVVSLVDTSPGRSENVIASEYLRRVVALNSPDLVYMQFDFHEYCKQMHFENISILLDNVMPIMRDMFFCWVDRKGVICRQSSVFRVNCIDCLDRTNVVQTAFARLMMETQLRKLGLLYPEDSLPQELQTAFQCLWANNGDRMSQQYAGTGALKADVTRTGKRTLHGLMHDGMNSASRYYLRFNEFTRQTAIDCSLGLSTCRDLAEEIKTLADQTVLQSDQEKAIGCWPLILTDEAKSDESEMNCVLYLSSAAAYVIRLADKDAVQRVELSDINEVLLGPESHLLKARPHPCMRVVYKEKFHFTFRAPRKRLFNNMMISVSTEEEARDSLKAISESFQIAAEIAQCTLQVRAVAKLPRGKSPKHPTDTYRAAAAAAAAVKADDDYDDDEEEEEDDREPDGRHGASSNAGVAGAAGGRENMSFLPACGLVSRSQASLDSGVDGSTLDDEIVTQIGEIGVVGQRAERLSKALLSDRSPARHFNFQQQQQQKQLQLQLQQQQQQQNSLTAPLTLKMAISDSNLLAAADSAGGIDVSQLTATSSMALAPPQLVNSWLAGASGAAAACSTGGSTAASAAAAATAPKSPGCRPPHHRMQQPNIKDLSLPQRQLDRLLMRQKQSEAQLIEMLHGISECNTTYYMF</sequence>
<gene>
    <name evidence="3" type="ORF">BOX15_Mlig015650g3</name>
</gene>
<dbReference type="GO" id="GO:0046856">
    <property type="term" value="P:phosphatidylinositol dephosphorylation"/>
    <property type="evidence" value="ECO:0007669"/>
    <property type="project" value="TreeGrafter"/>
</dbReference>
<dbReference type="PANTHER" id="PTHR45662">
    <property type="entry name" value="PHOSPHATIDYLINOSITIDE PHOSPHATASE SAC1"/>
    <property type="match status" value="1"/>
</dbReference>
<reference evidence="3 4" key="1">
    <citation type="submission" date="2017-06" db="EMBL/GenBank/DDBJ databases">
        <title>A platform for efficient transgenesis in Macrostomum lignano, a flatworm model organism for stem cell research.</title>
        <authorList>
            <person name="Berezikov E."/>
        </authorList>
    </citation>
    <scope>NUCLEOTIDE SEQUENCE [LARGE SCALE GENOMIC DNA]</scope>
    <source>
        <strain evidence="3">DV1</strain>
        <tissue evidence="3">Whole organism</tissue>
    </source>
</reference>
<dbReference type="InterPro" id="IPR022158">
    <property type="entry name" value="Inositol_phosphatase"/>
</dbReference>
<dbReference type="AlphaFoldDB" id="A0A267G6J1"/>
<dbReference type="Pfam" id="PF02383">
    <property type="entry name" value="Syja_N"/>
    <property type="match status" value="1"/>
</dbReference>
<name>A0A267G6J1_9PLAT</name>
<comment type="caution">
    <text evidence="3">The sequence shown here is derived from an EMBL/GenBank/DDBJ whole genome shotgun (WGS) entry which is preliminary data.</text>
</comment>
<dbReference type="InterPro" id="IPR002013">
    <property type="entry name" value="SAC_dom"/>
</dbReference>
<dbReference type="Pfam" id="PF12456">
    <property type="entry name" value="hSac2"/>
    <property type="match status" value="1"/>
</dbReference>
<evidence type="ECO:0000256" key="1">
    <source>
        <dbReference type="SAM" id="MobiDB-lite"/>
    </source>
</evidence>
<dbReference type="GO" id="GO:0005769">
    <property type="term" value="C:early endosome"/>
    <property type="evidence" value="ECO:0007669"/>
    <property type="project" value="TreeGrafter"/>
</dbReference>
<dbReference type="EMBL" id="NIVC01000562">
    <property type="protein sequence ID" value="PAA80862.1"/>
    <property type="molecule type" value="Genomic_DNA"/>
</dbReference>
<protein>
    <recommendedName>
        <fullName evidence="2">SAC domain-containing protein</fullName>
    </recommendedName>
</protein>
<dbReference type="OrthoDB" id="405996at2759"/>
<feature type="region of interest" description="Disordered" evidence="1">
    <location>
        <begin position="1"/>
        <end position="37"/>
    </location>
</feature>
<accession>A0A267G6J1</accession>
<dbReference type="Proteomes" id="UP000215902">
    <property type="component" value="Unassembled WGS sequence"/>
</dbReference>
<feature type="region of interest" description="Disordered" evidence="1">
    <location>
        <begin position="795"/>
        <end position="832"/>
    </location>
</feature>
<dbReference type="PANTHER" id="PTHR45662:SF8">
    <property type="entry name" value="PHOSPHATIDYLINOSITIDE PHOSPHATASE SAC2"/>
    <property type="match status" value="1"/>
</dbReference>
<dbReference type="GO" id="GO:0045334">
    <property type="term" value="C:clathrin-coated endocytic vesicle"/>
    <property type="evidence" value="ECO:0007669"/>
    <property type="project" value="TreeGrafter"/>
</dbReference>
<keyword evidence="4" id="KW-1185">Reference proteome</keyword>
<dbReference type="PROSITE" id="PS50275">
    <property type="entry name" value="SAC"/>
    <property type="match status" value="1"/>
</dbReference>
<dbReference type="GO" id="GO:2001135">
    <property type="term" value="P:regulation of endocytic recycling"/>
    <property type="evidence" value="ECO:0007669"/>
    <property type="project" value="TreeGrafter"/>
</dbReference>
<dbReference type="STRING" id="282301.A0A267G6J1"/>
<feature type="compositionally biased region" description="Acidic residues" evidence="1">
    <location>
        <begin position="799"/>
        <end position="813"/>
    </location>
</feature>
<evidence type="ECO:0000313" key="3">
    <source>
        <dbReference type="EMBL" id="PAA80862.1"/>
    </source>
</evidence>
<dbReference type="GO" id="GO:0043812">
    <property type="term" value="F:phosphatidylinositol-4-phosphate phosphatase activity"/>
    <property type="evidence" value="ECO:0007669"/>
    <property type="project" value="TreeGrafter"/>
</dbReference>
<organism evidence="3 4">
    <name type="scientific">Macrostomum lignano</name>
    <dbReference type="NCBI Taxonomy" id="282301"/>
    <lineage>
        <taxon>Eukaryota</taxon>
        <taxon>Metazoa</taxon>
        <taxon>Spiralia</taxon>
        <taxon>Lophotrochozoa</taxon>
        <taxon>Platyhelminthes</taxon>
        <taxon>Rhabditophora</taxon>
        <taxon>Macrostomorpha</taxon>
        <taxon>Macrostomida</taxon>
        <taxon>Macrostomidae</taxon>
        <taxon>Macrostomum</taxon>
    </lineage>
</organism>